<dbReference type="GO" id="GO:0043014">
    <property type="term" value="F:alpha-tubulin binding"/>
    <property type="evidence" value="ECO:0007669"/>
    <property type="project" value="TreeGrafter"/>
</dbReference>
<organism evidence="1 2">
    <name type="scientific">Galbula dea</name>
    <dbReference type="NCBI Taxonomy" id="1109041"/>
    <lineage>
        <taxon>Eukaryota</taxon>
        <taxon>Metazoa</taxon>
        <taxon>Chordata</taxon>
        <taxon>Craniata</taxon>
        <taxon>Vertebrata</taxon>
        <taxon>Euteleostomi</taxon>
        <taxon>Archelosauria</taxon>
        <taxon>Archosauria</taxon>
        <taxon>Dinosauria</taxon>
        <taxon>Saurischia</taxon>
        <taxon>Theropoda</taxon>
        <taxon>Coelurosauria</taxon>
        <taxon>Aves</taxon>
        <taxon>Neognathae</taxon>
        <taxon>Neoaves</taxon>
        <taxon>Telluraves</taxon>
        <taxon>Coraciimorphae</taxon>
        <taxon>Piciformes</taxon>
        <taxon>Galbulidae</taxon>
        <taxon>Galbula</taxon>
    </lineage>
</organism>
<accession>A0A7K9SIC7</accession>
<gene>
    <name evidence="1" type="primary">Smrp1_1</name>
    <name evidence="1" type="ORF">GALDEA_R00667</name>
</gene>
<reference evidence="1 2" key="1">
    <citation type="submission" date="2019-09" db="EMBL/GenBank/DDBJ databases">
        <title>Bird 10,000 Genomes (B10K) Project - Family phase.</title>
        <authorList>
            <person name="Zhang G."/>
        </authorList>
    </citation>
    <scope>NUCLEOTIDE SEQUENCE [LARGE SCALE GENOMIC DNA]</scope>
    <source>
        <strain evidence="1">B10K-DU-001-62</strain>
        <tissue evidence="1">Muscle</tissue>
    </source>
</reference>
<sequence>MFLFSKKHKTPTSTYTDSYRPPCSLKKAFEKKTSQQKENNFVTQGLTVPPEQKLGIALQPKQMITAATQTCYRNTIDTAACRPGKYWLDRSEERYNPVFVNEDKYISWRTGPYNSTAWNKHSSNLPLPHKEARMETFLHSMPVPYPLRPTCLHLSESDVLRRLPAYTVRGREPFQGCCSLCSACHCGLRGMDCCAGGTPGASRHLHTLEETALRSVPRFSYSPRAMVCASTHHPQPSFQNCSTSPRWDTSHFMMAGGVQRGSYIIHPEFTSEAHSALRR</sequence>
<name>A0A7K9SIC7_9PICI</name>
<dbReference type="Proteomes" id="UP000566440">
    <property type="component" value="Unassembled WGS sequence"/>
</dbReference>
<dbReference type="GO" id="GO:0048471">
    <property type="term" value="C:perinuclear region of cytoplasm"/>
    <property type="evidence" value="ECO:0007669"/>
    <property type="project" value="TreeGrafter"/>
</dbReference>
<dbReference type="EMBL" id="VWZX01001144">
    <property type="protein sequence ID" value="NXI35700.1"/>
    <property type="molecule type" value="Genomic_DNA"/>
</dbReference>
<dbReference type="AlphaFoldDB" id="A0A7K9SIC7"/>
<evidence type="ECO:0000313" key="2">
    <source>
        <dbReference type="Proteomes" id="UP000566440"/>
    </source>
</evidence>
<dbReference type="PANTHER" id="PTHR35664">
    <property type="entry name" value="SPERMATID-SPECIFIC MANCHETTE-RELATED PROTEIN 1"/>
    <property type="match status" value="1"/>
</dbReference>
<dbReference type="GO" id="GO:0002177">
    <property type="term" value="C:manchette"/>
    <property type="evidence" value="ECO:0007669"/>
    <property type="project" value="TreeGrafter"/>
</dbReference>
<dbReference type="InterPro" id="IPR028195">
    <property type="entry name" value="SPMIP6"/>
</dbReference>
<evidence type="ECO:0000313" key="1">
    <source>
        <dbReference type="EMBL" id="NXI35700.1"/>
    </source>
</evidence>
<protein>
    <submittedName>
        <fullName evidence="1">SMRP1 protein</fullName>
    </submittedName>
</protein>
<dbReference type="OrthoDB" id="9820464at2759"/>
<dbReference type="PANTHER" id="PTHR35664:SF1">
    <property type="entry name" value="SPERMATID-SPECIFIC MANCHETTE-RELATED PROTEIN 1"/>
    <property type="match status" value="1"/>
</dbReference>
<proteinExistence type="predicted"/>
<dbReference type="Pfam" id="PF15181">
    <property type="entry name" value="SMRP1"/>
    <property type="match status" value="1"/>
</dbReference>
<feature type="non-terminal residue" evidence="1">
    <location>
        <position position="1"/>
    </location>
</feature>
<feature type="non-terminal residue" evidence="1">
    <location>
        <position position="279"/>
    </location>
</feature>
<keyword evidence="2" id="KW-1185">Reference proteome</keyword>
<comment type="caution">
    <text evidence="1">The sequence shown here is derived from an EMBL/GenBank/DDBJ whole genome shotgun (WGS) entry which is preliminary data.</text>
</comment>